<feature type="transmembrane region" description="Helical" evidence="1">
    <location>
        <begin position="6"/>
        <end position="26"/>
    </location>
</feature>
<organism evidence="2 3">
    <name type="scientific">Aspergillus tamarii</name>
    <dbReference type="NCBI Taxonomy" id="41984"/>
    <lineage>
        <taxon>Eukaryota</taxon>
        <taxon>Fungi</taxon>
        <taxon>Dikarya</taxon>
        <taxon>Ascomycota</taxon>
        <taxon>Pezizomycotina</taxon>
        <taxon>Eurotiomycetes</taxon>
        <taxon>Eurotiomycetidae</taxon>
        <taxon>Eurotiales</taxon>
        <taxon>Aspergillaceae</taxon>
        <taxon>Aspergillus</taxon>
        <taxon>Aspergillus subgen. Circumdati</taxon>
    </lineage>
</organism>
<evidence type="ECO:0000313" key="3">
    <source>
        <dbReference type="Proteomes" id="UP000326950"/>
    </source>
</evidence>
<dbReference type="AlphaFoldDB" id="A0A5N6V0L3"/>
<sequence>MALPLTLSSLVMKTIRILLITFYQWLIKQRVSSQIKPREALSYVEGPLLGRACGDMVEYISERDRKRVY</sequence>
<dbReference type="Proteomes" id="UP000326950">
    <property type="component" value="Unassembled WGS sequence"/>
</dbReference>
<keyword evidence="1" id="KW-0812">Transmembrane</keyword>
<evidence type="ECO:0000313" key="2">
    <source>
        <dbReference type="EMBL" id="KAE8164482.1"/>
    </source>
</evidence>
<evidence type="ECO:0000256" key="1">
    <source>
        <dbReference type="SAM" id="Phobius"/>
    </source>
</evidence>
<keyword evidence="3" id="KW-1185">Reference proteome</keyword>
<reference evidence="2 3" key="1">
    <citation type="submission" date="2019-04" db="EMBL/GenBank/DDBJ databases">
        <title>Friends and foes A comparative genomics study of 23 Aspergillus species from section Flavi.</title>
        <authorList>
            <consortium name="DOE Joint Genome Institute"/>
            <person name="Kjaerbolling I."/>
            <person name="Vesth T."/>
            <person name="Frisvad J.C."/>
            <person name="Nybo J.L."/>
            <person name="Theobald S."/>
            <person name="Kildgaard S."/>
            <person name="Isbrandt T."/>
            <person name="Kuo A."/>
            <person name="Sato A."/>
            <person name="Lyhne E.K."/>
            <person name="Kogle M.E."/>
            <person name="Wiebenga A."/>
            <person name="Kun R.S."/>
            <person name="Lubbers R.J."/>
            <person name="Makela M.R."/>
            <person name="Barry K."/>
            <person name="Chovatia M."/>
            <person name="Clum A."/>
            <person name="Daum C."/>
            <person name="Haridas S."/>
            <person name="He G."/>
            <person name="LaButti K."/>
            <person name="Lipzen A."/>
            <person name="Mondo S."/>
            <person name="Riley R."/>
            <person name="Salamov A."/>
            <person name="Simmons B.A."/>
            <person name="Magnuson J.K."/>
            <person name="Henrissat B."/>
            <person name="Mortensen U.H."/>
            <person name="Larsen T.O."/>
            <person name="Devries R.P."/>
            <person name="Grigoriev I.V."/>
            <person name="Machida M."/>
            <person name="Baker S.E."/>
            <person name="Andersen M.R."/>
        </authorList>
    </citation>
    <scope>NUCLEOTIDE SEQUENCE [LARGE SCALE GENOMIC DNA]</scope>
    <source>
        <strain evidence="2 3">CBS 117626</strain>
    </source>
</reference>
<proteinExistence type="predicted"/>
<gene>
    <name evidence="2" type="ORF">BDV40DRAFT_114724</name>
</gene>
<protein>
    <submittedName>
        <fullName evidence="2">Uncharacterized protein</fullName>
    </submittedName>
</protein>
<keyword evidence="1" id="KW-1133">Transmembrane helix</keyword>
<keyword evidence="1" id="KW-0472">Membrane</keyword>
<accession>A0A5N6V0L3</accession>
<name>A0A5N6V0L3_ASPTM</name>
<dbReference type="EMBL" id="ML738608">
    <property type="protein sequence ID" value="KAE8164482.1"/>
    <property type="molecule type" value="Genomic_DNA"/>
</dbReference>